<reference evidence="1 2" key="1">
    <citation type="journal article" date="2019" name="G3 (Bethesda)">
        <title>Sequencing of a Wild Apple (Malus baccata) Genome Unravels the Differences Between Cultivated and Wild Apple Species Regarding Disease Resistance and Cold Tolerance.</title>
        <authorList>
            <person name="Chen X."/>
        </authorList>
    </citation>
    <scope>NUCLEOTIDE SEQUENCE [LARGE SCALE GENOMIC DNA]</scope>
    <source>
        <strain evidence="2">cv. Shandingzi</strain>
        <tissue evidence="1">Leaves</tissue>
    </source>
</reference>
<dbReference type="AlphaFoldDB" id="A0A540N1Z2"/>
<organism evidence="1 2">
    <name type="scientific">Malus baccata</name>
    <name type="common">Siberian crab apple</name>
    <name type="synonym">Pyrus baccata</name>
    <dbReference type="NCBI Taxonomy" id="106549"/>
    <lineage>
        <taxon>Eukaryota</taxon>
        <taxon>Viridiplantae</taxon>
        <taxon>Streptophyta</taxon>
        <taxon>Embryophyta</taxon>
        <taxon>Tracheophyta</taxon>
        <taxon>Spermatophyta</taxon>
        <taxon>Magnoliopsida</taxon>
        <taxon>eudicotyledons</taxon>
        <taxon>Gunneridae</taxon>
        <taxon>Pentapetalae</taxon>
        <taxon>rosids</taxon>
        <taxon>fabids</taxon>
        <taxon>Rosales</taxon>
        <taxon>Rosaceae</taxon>
        <taxon>Amygdaloideae</taxon>
        <taxon>Maleae</taxon>
        <taxon>Malus</taxon>
    </lineage>
</organism>
<comment type="caution">
    <text evidence="1">The sequence shown here is derived from an EMBL/GenBank/DDBJ whole genome shotgun (WGS) entry which is preliminary data.</text>
</comment>
<sequence>MIHDFFLPGQLENLLELHGGRTSPPLCSSSKTRELSNGVAAMQWSIAGGRGPFTPSQWMELEHQWDDSPTPLILSRTCSL</sequence>
<gene>
    <name evidence="1" type="ORF">C1H46_009337</name>
</gene>
<accession>A0A540N1Z2</accession>
<evidence type="ECO:0000313" key="1">
    <source>
        <dbReference type="EMBL" id="TQE05045.1"/>
    </source>
</evidence>
<name>A0A540N1Z2_MALBA</name>
<dbReference type="Proteomes" id="UP000315295">
    <property type="component" value="Unassembled WGS sequence"/>
</dbReference>
<protein>
    <submittedName>
        <fullName evidence="1">Uncharacterized protein</fullName>
    </submittedName>
</protein>
<keyword evidence="2" id="KW-1185">Reference proteome</keyword>
<proteinExistence type="predicted"/>
<dbReference type="EMBL" id="VIEB01000129">
    <property type="protein sequence ID" value="TQE05045.1"/>
    <property type="molecule type" value="Genomic_DNA"/>
</dbReference>
<evidence type="ECO:0000313" key="2">
    <source>
        <dbReference type="Proteomes" id="UP000315295"/>
    </source>
</evidence>